<evidence type="ECO:0000256" key="2">
    <source>
        <dbReference type="ARBA" id="ARBA00022475"/>
    </source>
</evidence>
<keyword evidence="9" id="KW-1185">Reference proteome</keyword>
<evidence type="ECO:0000313" key="9">
    <source>
        <dbReference type="Proteomes" id="UP000553888"/>
    </source>
</evidence>
<keyword evidence="2" id="KW-1003">Cell membrane</keyword>
<dbReference type="GO" id="GO:0005886">
    <property type="term" value="C:plasma membrane"/>
    <property type="evidence" value="ECO:0007669"/>
    <property type="project" value="UniProtKB-SubCell"/>
</dbReference>
<feature type="transmembrane region" description="Helical" evidence="7">
    <location>
        <begin position="248"/>
        <end position="271"/>
    </location>
</feature>
<keyword evidence="5 7" id="KW-0472">Membrane</keyword>
<comment type="caution">
    <text evidence="8">The sequence shown here is derived from an EMBL/GenBank/DDBJ whole genome shotgun (WGS) entry which is preliminary data.</text>
</comment>
<dbReference type="InterPro" id="IPR017039">
    <property type="entry name" value="Virul_fac_BrkB"/>
</dbReference>
<dbReference type="NCBIfam" id="TIGR00765">
    <property type="entry name" value="yihY_not_rbn"/>
    <property type="match status" value="1"/>
</dbReference>
<feature type="compositionally biased region" description="Basic and acidic residues" evidence="6">
    <location>
        <begin position="311"/>
        <end position="326"/>
    </location>
</feature>
<keyword evidence="4 7" id="KW-1133">Transmembrane helix</keyword>
<evidence type="ECO:0000256" key="7">
    <source>
        <dbReference type="SAM" id="Phobius"/>
    </source>
</evidence>
<dbReference type="Proteomes" id="UP000553888">
    <property type="component" value="Unassembled WGS sequence"/>
</dbReference>
<evidence type="ECO:0000256" key="4">
    <source>
        <dbReference type="ARBA" id="ARBA00022989"/>
    </source>
</evidence>
<organism evidence="8 9">
    <name type="scientific">Schumannella luteola</name>
    <dbReference type="NCBI Taxonomy" id="472059"/>
    <lineage>
        <taxon>Bacteria</taxon>
        <taxon>Bacillati</taxon>
        <taxon>Actinomycetota</taxon>
        <taxon>Actinomycetes</taxon>
        <taxon>Micrococcales</taxon>
        <taxon>Microbacteriaceae</taxon>
        <taxon>Schumannella</taxon>
    </lineage>
</organism>
<dbReference type="PANTHER" id="PTHR30213">
    <property type="entry name" value="INNER MEMBRANE PROTEIN YHJD"/>
    <property type="match status" value="1"/>
</dbReference>
<keyword evidence="3 7" id="KW-0812">Transmembrane</keyword>
<evidence type="ECO:0000256" key="3">
    <source>
        <dbReference type="ARBA" id="ARBA00022692"/>
    </source>
</evidence>
<proteinExistence type="predicted"/>
<comment type="subcellular location">
    <subcellularLocation>
        <location evidence="1">Cell membrane</location>
        <topology evidence="1">Multi-pass membrane protein</topology>
    </subcellularLocation>
</comment>
<dbReference type="EMBL" id="JACBZY010000001">
    <property type="protein sequence ID" value="NYG99764.1"/>
    <property type="molecule type" value="Genomic_DNA"/>
</dbReference>
<sequence length="336" mass="35848">MPESAPVSRRGRAVYALRRTWRGYLRGRGYDAAAALTFFAVLTAFPAVLLTVAAFALRDSSADAASELVAVIGPFVPAGETDTVRDAIGELLSLRSPGVAVLIGIALTLWTASGWCTAYGRAVNTICGVQEGRPFWFFRGWMLVVAAAAIVLGGAALGILLIGPDTIGELVGGPLSPVTATAWAIVRWPLLLVLLVALLALLQRHAPNVRVSGLRRLSIGSLLTLTAWSAVTAGFALYLHLIGAYGQLYGRLGILLAGVLWAYLSSTALVLGAQLDVELIRLQQLDEGVEAEDHIRLPVKRTDRMLQLARQHDQDVAEGRRMRESLSRSGASTSSD</sequence>
<name>A0A852YEN6_9MICO</name>
<dbReference type="AlphaFoldDB" id="A0A852YEN6"/>
<evidence type="ECO:0000256" key="5">
    <source>
        <dbReference type="ARBA" id="ARBA00023136"/>
    </source>
</evidence>
<reference evidence="8 9" key="1">
    <citation type="submission" date="2020-07" db="EMBL/GenBank/DDBJ databases">
        <title>Sequencing the genomes of 1000 actinobacteria strains.</title>
        <authorList>
            <person name="Klenk H.-P."/>
        </authorList>
    </citation>
    <scope>NUCLEOTIDE SEQUENCE [LARGE SCALE GENOMIC DNA]</scope>
    <source>
        <strain evidence="8 9">DSM 23141</strain>
    </source>
</reference>
<feature type="transmembrane region" description="Helical" evidence="7">
    <location>
        <begin position="99"/>
        <end position="120"/>
    </location>
</feature>
<evidence type="ECO:0000256" key="6">
    <source>
        <dbReference type="SAM" id="MobiDB-lite"/>
    </source>
</evidence>
<accession>A0A852YEN6</accession>
<feature type="region of interest" description="Disordered" evidence="6">
    <location>
        <begin position="311"/>
        <end position="336"/>
    </location>
</feature>
<feature type="compositionally biased region" description="Polar residues" evidence="6">
    <location>
        <begin position="327"/>
        <end position="336"/>
    </location>
</feature>
<dbReference type="PIRSF" id="PIRSF035875">
    <property type="entry name" value="RNase_BN"/>
    <property type="match status" value="1"/>
</dbReference>
<gene>
    <name evidence="8" type="ORF">BJ979_002390</name>
</gene>
<feature type="transmembrane region" description="Helical" evidence="7">
    <location>
        <begin position="32"/>
        <end position="57"/>
    </location>
</feature>
<evidence type="ECO:0000313" key="8">
    <source>
        <dbReference type="EMBL" id="NYG99764.1"/>
    </source>
</evidence>
<dbReference type="RefSeq" id="WP_179568153.1">
    <property type="nucleotide sequence ID" value="NZ_JACBZY010000001.1"/>
</dbReference>
<evidence type="ECO:0000256" key="1">
    <source>
        <dbReference type="ARBA" id="ARBA00004651"/>
    </source>
</evidence>
<feature type="transmembrane region" description="Helical" evidence="7">
    <location>
        <begin position="222"/>
        <end position="242"/>
    </location>
</feature>
<dbReference type="PANTHER" id="PTHR30213:SF0">
    <property type="entry name" value="UPF0761 MEMBRANE PROTEIN YIHY"/>
    <property type="match status" value="1"/>
</dbReference>
<dbReference type="Pfam" id="PF03631">
    <property type="entry name" value="Virul_fac_BrkB"/>
    <property type="match status" value="1"/>
</dbReference>
<protein>
    <submittedName>
        <fullName evidence="8">Membrane protein</fullName>
    </submittedName>
</protein>
<feature type="transmembrane region" description="Helical" evidence="7">
    <location>
        <begin position="182"/>
        <end position="202"/>
    </location>
</feature>
<feature type="transmembrane region" description="Helical" evidence="7">
    <location>
        <begin position="141"/>
        <end position="162"/>
    </location>
</feature>